<feature type="compositionally biased region" description="Pro residues" evidence="1">
    <location>
        <begin position="54"/>
        <end position="72"/>
    </location>
</feature>
<organism evidence="3 4">
    <name type="scientific">Paractinoplanes ferrugineus</name>
    <dbReference type="NCBI Taxonomy" id="113564"/>
    <lineage>
        <taxon>Bacteria</taxon>
        <taxon>Bacillati</taxon>
        <taxon>Actinomycetota</taxon>
        <taxon>Actinomycetes</taxon>
        <taxon>Micromonosporales</taxon>
        <taxon>Micromonosporaceae</taxon>
        <taxon>Paractinoplanes</taxon>
    </lineage>
</organism>
<gene>
    <name evidence="3" type="ORF">Afe05nite_30740</name>
</gene>
<keyword evidence="2" id="KW-0472">Membrane</keyword>
<proteinExistence type="predicted"/>
<feature type="region of interest" description="Disordered" evidence="1">
    <location>
        <begin position="114"/>
        <end position="173"/>
    </location>
</feature>
<keyword evidence="2" id="KW-1133">Transmembrane helix</keyword>
<evidence type="ECO:0000313" key="4">
    <source>
        <dbReference type="Proteomes" id="UP000598174"/>
    </source>
</evidence>
<keyword evidence="4" id="KW-1185">Reference proteome</keyword>
<evidence type="ECO:0000313" key="3">
    <source>
        <dbReference type="EMBL" id="GIE11234.1"/>
    </source>
</evidence>
<dbReference type="AlphaFoldDB" id="A0A919J009"/>
<dbReference type="RefSeq" id="WP_203817784.1">
    <property type="nucleotide sequence ID" value="NZ_BAAABP010000058.1"/>
</dbReference>
<keyword evidence="2" id="KW-0812">Transmembrane</keyword>
<dbReference type="Proteomes" id="UP000598174">
    <property type="component" value="Unassembled WGS sequence"/>
</dbReference>
<protein>
    <submittedName>
        <fullName evidence="3">Uncharacterized protein</fullName>
    </submittedName>
</protein>
<comment type="caution">
    <text evidence="3">The sequence shown here is derived from an EMBL/GenBank/DDBJ whole genome shotgun (WGS) entry which is preliminary data.</text>
</comment>
<sequence>MDGSASSDLDTPAPGSHPESAGGLPNISDYWPDAPHRMGPAADWYPDGTEPAEPASPPYPPEPQPTLLISPPPRPARRGLRLLLAVLAAVVFLGGSVLVLARMVLRDGPPAQPGVTAAPVPEQPDGALPADQNPPVSVEPAPVPTVSTGPSAPSAPSTPSAPPPTSPAPAAALPFTSGTFELTDDVVELNVTSADLGTDTVRFSTPAGSGLRPRLTIGGSTAKLDPNAAAGKGSGRLDVKLNSRVTWAIRMTGGVTTANYDLAGARLRRVDLGGGAARITMDLGKFGGTLPIKMSGGVNTWQITTAEPVPVTVLLRAGGGKVVLDGRTTNGIDKGTRLTGGKGAGGPALDIDAVAGLGTLTVAAD</sequence>
<feature type="region of interest" description="Disordered" evidence="1">
    <location>
        <begin position="1"/>
        <end position="72"/>
    </location>
</feature>
<name>A0A919J009_9ACTN</name>
<feature type="transmembrane region" description="Helical" evidence="2">
    <location>
        <begin position="82"/>
        <end position="105"/>
    </location>
</feature>
<evidence type="ECO:0000256" key="1">
    <source>
        <dbReference type="SAM" id="MobiDB-lite"/>
    </source>
</evidence>
<reference evidence="3" key="1">
    <citation type="submission" date="2021-01" db="EMBL/GenBank/DDBJ databases">
        <title>Whole genome shotgun sequence of Actinoplanes ferrugineus NBRC 15555.</title>
        <authorList>
            <person name="Komaki H."/>
            <person name="Tamura T."/>
        </authorList>
    </citation>
    <scope>NUCLEOTIDE SEQUENCE</scope>
    <source>
        <strain evidence="3">NBRC 15555</strain>
    </source>
</reference>
<evidence type="ECO:0000256" key="2">
    <source>
        <dbReference type="SAM" id="Phobius"/>
    </source>
</evidence>
<accession>A0A919J009</accession>
<feature type="compositionally biased region" description="Low complexity" evidence="1">
    <location>
        <begin position="144"/>
        <end position="158"/>
    </location>
</feature>
<dbReference type="EMBL" id="BOMM01000028">
    <property type="protein sequence ID" value="GIE11234.1"/>
    <property type="molecule type" value="Genomic_DNA"/>
</dbReference>